<feature type="transmembrane region" description="Helical" evidence="1">
    <location>
        <begin position="33"/>
        <end position="55"/>
    </location>
</feature>
<organism evidence="3 4">
    <name type="scientific">Formimonas warabiya</name>
    <dbReference type="NCBI Taxonomy" id="1761012"/>
    <lineage>
        <taxon>Bacteria</taxon>
        <taxon>Bacillati</taxon>
        <taxon>Bacillota</taxon>
        <taxon>Clostridia</taxon>
        <taxon>Eubacteriales</taxon>
        <taxon>Peptococcaceae</taxon>
        <taxon>Candidatus Formimonas</taxon>
    </lineage>
</organism>
<dbReference type="EMBL" id="CP017634">
    <property type="protein sequence ID" value="ATW27217.1"/>
    <property type="molecule type" value="Genomic_DNA"/>
</dbReference>
<dbReference type="Proteomes" id="UP000323521">
    <property type="component" value="Chromosome"/>
</dbReference>
<evidence type="ECO:0000259" key="2">
    <source>
        <dbReference type="Pfam" id="PF07331"/>
    </source>
</evidence>
<dbReference type="AlphaFoldDB" id="A0A3G1KXU0"/>
<keyword evidence="1" id="KW-0812">Transmembrane</keyword>
<reference evidence="3 4" key="1">
    <citation type="submission" date="2016-10" db="EMBL/GenBank/DDBJ databases">
        <title>Complete Genome Sequence of Peptococcaceae strain DCMF.</title>
        <authorList>
            <person name="Edwards R.J."/>
            <person name="Holland S.I."/>
            <person name="Deshpande N.P."/>
            <person name="Wong Y.K."/>
            <person name="Ertan H."/>
            <person name="Manefield M."/>
            <person name="Russell T.L."/>
            <person name="Lee M.J."/>
        </authorList>
    </citation>
    <scope>NUCLEOTIDE SEQUENCE [LARGE SCALE GENOMIC DNA]</scope>
    <source>
        <strain evidence="3 4">DCMF</strain>
    </source>
</reference>
<proteinExistence type="predicted"/>
<dbReference type="Pfam" id="PF07331">
    <property type="entry name" value="TctB"/>
    <property type="match status" value="1"/>
</dbReference>
<feature type="transmembrane region" description="Helical" evidence="1">
    <location>
        <begin position="106"/>
        <end position="139"/>
    </location>
</feature>
<keyword evidence="1" id="KW-0472">Membrane</keyword>
<evidence type="ECO:0000313" key="3">
    <source>
        <dbReference type="EMBL" id="ATW27217.1"/>
    </source>
</evidence>
<dbReference type="InterPro" id="IPR009936">
    <property type="entry name" value="DUF1468"/>
</dbReference>
<protein>
    <recommendedName>
        <fullName evidence="2">DUF1468 domain-containing protein</fullName>
    </recommendedName>
</protein>
<dbReference type="KEGG" id="fwa:DCMF_22880"/>
<feature type="domain" description="DUF1468" evidence="2">
    <location>
        <begin position="10"/>
        <end position="171"/>
    </location>
</feature>
<feature type="transmembrane region" description="Helical" evidence="1">
    <location>
        <begin position="7"/>
        <end position="27"/>
    </location>
</feature>
<feature type="transmembrane region" description="Helical" evidence="1">
    <location>
        <begin position="145"/>
        <end position="167"/>
    </location>
</feature>
<accession>A0A3G1KXU0</accession>
<evidence type="ECO:0000256" key="1">
    <source>
        <dbReference type="SAM" id="Phobius"/>
    </source>
</evidence>
<gene>
    <name evidence="3" type="ORF">DCMF_22880</name>
</gene>
<sequence>MMENRNAIIFHLMLLALFIFLTFMSIGEQIHSFVFPLIILALSIVICILKILALWKKEWGMVLDPGGVFANVDKSSALPTKEENEKEDDEIDQDVTPKEIPNKLSLVSVLVWLIGTVVAYYLVGIVVATGLSIITFMIFLAREKLLRSIVTAIAVPLILHLGFDVLLNMKLFPGIFFK</sequence>
<dbReference type="RefSeq" id="WP_148136567.1">
    <property type="nucleotide sequence ID" value="NZ_CP017634.1"/>
</dbReference>
<name>A0A3G1KXU0_FORW1</name>
<keyword evidence="4" id="KW-1185">Reference proteome</keyword>
<evidence type="ECO:0000313" key="4">
    <source>
        <dbReference type="Proteomes" id="UP000323521"/>
    </source>
</evidence>
<keyword evidence="1" id="KW-1133">Transmembrane helix</keyword>